<evidence type="ECO:0000313" key="3">
    <source>
        <dbReference type="Proteomes" id="UP000435036"/>
    </source>
</evidence>
<dbReference type="EMBL" id="WSQA01000008">
    <property type="protein sequence ID" value="MVZ62669.1"/>
    <property type="molecule type" value="Genomic_DNA"/>
</dbReference>
<name>A0A6N8L0Z7_9SPHI</name>
<dbReference type="SUPFAM" id="SSF52833">
    <property type="entry name" value="Thioredoxin-like"/>
    <property type="match status" value="1"/>
</dbReference>
<reference evidence="2 3" key="1">
    <citation type="submission" date="2019-12" db="EMBL/GenBank/DDBJ databases">
        <authorList>
            <person name="Dong K."/>
        </authorList>
    </citation>
    <scope>NUCLEOTIDE SEQUENCE [LARGE SCALE GENOMIC DNA]</scope>
    <source>
        <strain evidence="2 3">JCM 31225</strain>
    </source>
</reference>
<dbReference type="InterPro" id="IPR036249">
    <property type="entry name" value="Thioredoxin-like_sf"/>
</dbReference>
<dbReference type="Gene3D" id="1.25.40.10">
    <property type="entry name" value="Tetratricopeptide repeat domain"/>
    <property type="match status" value="1"/>
</dbReference>
<dbReference type="PANTHER" id="PTHR42852:SF17">
    <property type="entry name" value="THIOREDOXIN-LIKE PROTEIN HI_1115"/>
    <property type="match status" value="1"/>
</dbReference>
<dbReference type="Proteomes" id="UP000435036">
    <property type="component" value="Unassembled WGS sequence"/>
</dbReference>
<evidence type="ECO:0000259" key="1">
    <source>
        <dbReference type="PROSITE" id="PS51352"/>
    </source>
</evidence>
<dbReference type="InterPro" id="IPR050553">
    <property type="entry name" value="Thioredoxin_ResA/DsbE_sf"/>
</dbReference>
<evidence type="ECO:0000313" key="2">
    <source>
        <dbReference type="EMBL" id="MVZ62669.1"/>
    </source>
</evidence>
<proteinExistence type="predicted"/>
<dbReference type="SUPFAM" id="SSF48452">
    <property type="entry name" value="TPR-like"/>
    <property type="match status" value="1"/>
</dbReference>
<dbReference type="Gene3D" id="3.40.30.10">
    <property type="entry name" value="Glutaredoxin"/>
    <property type="match status" value="1"/>
</dbReference>
<dbReference type="PROSITE" id="PS51352">
    <property type="entry name" value="THIOREDOXIN_2"/>
    <property type="match status" value="1"/>
</dbReference>
<dbReference type="Pfam" id="PF08534">
    <property type="entry name" value="Redoxin"/>
    <property type="match status" value="1"/>
</dbReference>
<dbReference type="InterPro" id="IPR013766">
    <property type="entry name" value="Thioredoxin_domain"/>
</dbReference>
<comment type="caution">
    <text evidence="2">The sequence shown here is derived from an EMBL/GenBank/DDBJ whole genome shotgun (WGS) entry which is preliminary data.</text>
</comment>
<keyword evidence="3" id="KW-1185">Reference proteome</keyword>
<dbReference type="CDD" id="cd02966">
    <property type="entry name" value="TlpA_like_family"/>
    <property type="match status" value="1"/>
</dbReference>
<accession>A0A6N8L0Z7</accession>
<dbReference type="AlphaFoldDB" id="A0A6N8L0Z7"/>
<feature type="domain" description="Thioredoxin" evidence="1">
    <location>
        <begin position="322"/>
        <end position="466"/>
    </location>
</feature>
<dbReference type="PANTHER" id="PTHR42852">
    <property type="entry name" value="THIOL:DISULFIDE INTERCHANGE PROTEIN DSBE"/>
    <property type="match status" value="1"/>
</dbReference>
<gene>
    <name evidence="2" type="ORF">GQF63_11590</name>
</gene>
<dbReference type="OrthoDB" id="634996at2"/>
<protein>
    <submittedName>
        <fullName evidence="2">Redoxin domain-containing protein</fullName>
    </submittedName>
</protein>
<sequence length="476" mass="54760">MKRIYLGTFLALNLIGLQGVKAQLAKQENLTFKQVQDRVNRLLASGSELAKDSIKWEATHLLNTKNQDYILHARSIFGFLGDVETSNLAKEKAIKLFPKSSFAANDELGILLNDYLDYDSFKKDFSKWTKRHKGLLKEEAFLNSTYAKVAKKLLANDEVEIANSYIQKVNDASRLLEYHYDLAYHYFEAQDYDKAEQVLETVVANYNAEISKSNRTEQQVYGLYAQVLIAQEKWDQALAMIESKKLNLKDEEFKALLGVKRYFDAFLLLDNQFSQKDLTKVQEQEGPNLFQQLGSTTSSWASYKERVEKKKEKDNQREWKAALVDQDAIPFEMMDMQGKVVKSSDFAGKVIVLDFWATWCGPCINSFPGMQAAVDKYKDDKDVVFLFINTWERGDDYKDRVAKLMKEKDYSFHVLYDQMSSKDALVEKYEIKGIPTKILIDKKGRVRYKASGSSPVVKDIVDELSYKIELLKGLES</sequence>
<dbReference type="InterPro" id="IPR013740">
    <property type="entry name" value="Redoxin"/>
</dbReference>
<organism evidence="2 3">
    <name type="scientific">Sphingobacterium humi</name>
    <dbReference type="NCBI Taxonomy" id="1796905"/>
    <lineage>
        <taxon>Bacteria</taxon>
        <taxon>Pseudomonadati</taxon>
        <taxon>Bacteroidota</taxon>
        <taxon>Sphingobacteriia</taxon>
        <taxon>Sphingobacteriales</taxon>
        <taxon>Sphingobacteriaceae</taxon>
        <taxon>Sphingobacterium</taxon>
    </lineage>
</organism>
<dbReference type="InterPro" id="IPR011990">
    <property type="entry name" value="TPR-like_helical_dom_sf"/>
</dbReference>
<dbReference type="RefSeq" id="WP_160369398.1">
    <property type="nucleotide sequence ID" value="NZ_WSQA01000008.1"/>
</dbReference>
<dbReference type="GO" id="GO:0006950">
    <property type="term" value="P:response to stress"/>
    <property type="evidence" value="ECO:0007669"/>
    <property type="project" value="UniProtKB-ARBA"/>
</dbReference>
<dbReference type="GO" id="GO:0016491">
    <property type="term" value="F:oxidoreductase activity"/>
    <property type="evidence" value="ECO:0007669"/>
    <property type="project" value="InterPro"/>
</dbReference>